<feature type="compositionally biased region" description="Low complexity" evidence="1">
    <location>
        <begin position="363"/>
        <end position="378"/>
    </location>
</feature>
<name>A0ABW0GQ30_9MICO</name>
<evidence type="ECO:0000313" key="2">
    <source>
        <dbReference type="EMBL" id="MFC5381648.1"/>
    </source>
</evidence>
<comment type="caution">
    <text evidence="2">The sequence shown here is derived from an EMBL/GenBank/DDBJ whole genome shotgun (WGS) entry which is preliminary data.</text>
</comment>
<protein>
    <submittedName>
        <fullName evidence="2">Uncharacterized protein</fullName>
    </submittedName>
</protein>
<reference evidence="3" key="1">
    <citation type="journal article" date="2019" name="Int. J. Syst. Evol. Microbiol.">
        <title>The Global Catalogue of Microorganisms (GCM) 10K type strain sequencing project: providing services to taxonomists for standard genome sequencing and annotation.</title>
        <authorList>
            <consortium name="The Broad Institute Genomics Platform"/>
            <consortium name="The Broad Institute Genome Sequencing Center for Infectious Disease"/>
            <person name="Wu L."/>
            <person name="Ma J."/>
        </authorList>
    </citation>
    <scope>NUCLEOTIDE SEQUENCE [LARGE SCALE GENOMIC DNA]</scope>
    <source>
        <strain evidence="3">CCUG 43114</strain>
    </source>
</reference>
<gene>
    <name evidence="2" type="ORF">ACFPJ6_12695</name>
</gene>
<accession>A0ABW0GQ30</accession>
<dbReference type="Proteomes" id="UP001596122">
    <property type="component" value="Unassembled WGS sequence"/>
</dbReference>
<evidence type="ECO:0000256" key="1">
    <source>
        <dbReference type="SAM" id="MobiDB-lite"/>
    </source>
</evidence>
<feature type="region of interest" description="Disordered" evidence="1">
    <location>
        <begin position="349"/>
        <end position="378"/>
    </location>
</feature>
<proteinExistence type="predicted"/>
<evidence type="ECO:0000313" key="3">
    <source>
        <dbReference type="Proteomes" id="UP001596122"/>
    </source>
</evidence>
<dbReference type="EMBL" id="JBHSLD010000009">
    <property type="protein sequence ID" value="MFC5381648.1"/>
    <property type="molecule type" value="Genomic_DNA"/>
</dbReference>
<organism evidence="2 3">
    <name type="scientific">Aquipuribacter nitratireducens</name>
    <dbReference type="NCBI Taxonomy" id="650104"/>
    <lineage>
        <taxon>Bacteria</taxon>
        <taxon>Bacillati</taxon>
        <taxon>Actinomycetota</taxon>
        <taxon>Actinomycetes</taxon>
        <taxon>Micrococcales</taxon>
        <taxon>Intrasporangiaceae</taxon>
        <taxon>Aquipuribacter</taxon>
    </lineage>
</organism>
<dbReference type="RefSeq" id="WP_340269599.1">
    <property type="nucleotide sequence ID" value="NZ_JBBEOG010000004.1"/>
</dbReference>
<sequence length="378" mass="40402">MASVFAEQSGRWVKLTEKSAVALKQSPALMKGSSAGVNRAVLTTSSGKITGLLEIVDPKTAGALLTNPALLAGAAGVMAQLAMQQTMDEITEYLAVIDAKIDDVLRAQKDSVLADMIGVELLIEEAMTVRDEVGRVSDVTWSKVQGSSQTIATTQSYALKQIVRVAENLEREDRVGELVKATKKAEVSVREWLAVLARCFQLQDALAVLELDRVLDAAPEELDQHRLGLRKARQMRRDSFAAATAMLLERLDAAANVANAKVLMNPFESPAVVRTCNSVGLSVEDFRDLLGLDGDRQTRNGRRWRDAAADVRDKVVDGGAEGVVAARRFGLDALGRARGATGRVTSGLSDVAARRRVTRREGSASGQSQGSSSGASDA</sequence>
<keyword evidence="3" id="KW-1185">Reference proteome</keyword>